<dbReference type="Proteomes" id="UP001234989">
    <property type="component" value="Chromosome 6"/>
</dbReference>
<reference evidence="1" key="1">
    <citation type="submission" date="2023-08" db="EMBL/GenBank/DDBJ databases">
        <title>A de novo genome assembly of Solanum verrucosum Schlechtendal, a Mexican diploid species geographically isolated from the other diploid A-genome species in potato relatives.</title>
        <authorList>
            <person name="Hosaka K."/>
        </authorList>
    </citation>
    <scope>NUCLEOTIDE SEQUENCE</scope>
    <source>
        <tissue evidence="1">Young leaves</tissue>
    </source>
</reference>
<organism evidence="1 2">
    <name type="scientific">Solanum verrucosum</name>
    <dbReference type="NCBI Taxonomy" id="315347"/>
    <lineage>
        <taxon>Eukaryota</taxon>
        <taxon>Viridiplantae</taxon>
        <taxon>Streptophyta</taxon>
        <taxon>Embryophyta</taxon>
        <taxon>Tracheophyta</taxon>
        <taxon>Spermatophyta</taxon>
        <taxon>Magnoliopsida</taxon>
        <taxon>eudicotyledons</taxon>
        <taxon>Gunneridae</taxon>
        <taxon>Pentapetalae</taxon>
        <taxon>asterids</taxon>
        <taxon>lamiids</taxon>
        <taxon>Solanales</taxon>
        <taxon>Solanaceae</taxon>
        <taxon>Solanoideae</taxon>
        <taxon>Solaneae</taxon>
        <taxon>Solanum</taxon>
    </lineage>
</organism>
<proteinExistence type="predicted"/>
<keyword evidence="2" id="KW-1185">Reference proteome</keyword>
<sequence length="15" mass="1738">MVLEFHSCPGYRLGE</sequence>
<evidence type="ECO:0000313" key="2">
    <source>
        <dbReference type="Proteomes" id="UP001234989"/>
    </source>
</evidence>
<name>A0AAF0R596_SOLVR</name>
<dbReference type="EMBL" id="CP133617">
    <property type="protein sequence ID" value="WMV34368.1"/>
    <property type="molecule type" value="Genomic_DNA"/>
</dbReference>
<evidence type="ECO:0000313" key="1">
    <source>
        <dbReference type="EMBL" id="WMV34368.1"/>
    </source>
</evidence>
<gene>
    <name evidence="1" type="ORF">MTR67_027753</name>
</gene>
<accession>A0AAF0R596</accession>
<protein>
    <submittedName>
        <fullName evidence="1">Uncharacterized protein</fullName>
    </submittedName>
</protein>